<dbReference type="SUPFAM" id="SSF141371">
    <property type="entry name" value="PilZ domain-like"/>
    <property type="match status" value="1"/>
</dbReference>
<dbReference type="EMBL" id="DSDS01000122">
    <property type="protein sequence ID" value="HET98100.1"/>
    <property type="molecule type" value="Genomic_DNA"/>
</dbReference>
<dbReference type="Gene3D" id="2.40.10.220">
    <property type="entry name" value="predicted glycosyltransferase like domains"/>
    <property type="match status" value="1"/>
</dbReference>
<name>A0A7C2TGL1_9BACT</name>
<dbReference type="InterPro" id="IPR009875">
    <property type="entry name" value="PilZ_domain"/>
</dbReference>
<evidence type="ECO:0000259" key="1">
    <source>
        <dbReference type="Pfam" id="PF07238"/>
    </source>
</evidence>
<sequence>MEAVNRRAYSRVPFKAAITLRFADSFCEHCETSDLSLKGVSVHGVTGRRIGEPCEVELYLIGSTSNLHLNMKGEVVRVRKDGLALRFFAIDLDSFIHLKNIITHNLGDQDQVEEEFSHHLEATRSID</sequence>
<proteinExistence type="predicted"/>
<comment type="caution">
    <text evidence="2">The sequence shown here is derived from an EMBL/GenBank/DDBJ whole genome shotgun (WGS) entry which is preliminary data.</text>
</comment>
<reference evidence="2" key="1">
    <citation type="journal article" date="2020" name="mSystems">
        <title>Genome- and Community-Level Interaction Insights into Carbon Utilization and Element Cycling Functions of Hydrothermarchaeota in Hydrothermal Sediment.</title>
        <authorList>
            <person name="Zhou Z."/>
            <person name="Liu Y."/>
            <person name="Xu W."/>
            <person name="Pan J."/>
            <person name="Luo Z.H."/>
            <person name="Li M."/>
        </authorList>
    </citation>
    <scope>NUCLEOTIDE SEQUENCE [LARGE SCALE GENOMIC DNA]</scope>
    <source>
        <strain evidence="2">SpSt-1224</strain>
    </source>
</reference>
<organism evidence="2">
    <name type="scientific">Desulfurivibrio alkaliphilus</name>
    <dbReference type="NCBI Taxonomy" id="427923"/>
    <lineage>
        <taxon>Bacteria</taxon>
        <taxon>Pseudomonadati</taxon>
        <taxon>Thermodesulfobacteriota</taxon>
        <taxon>Desulfobulbia</taxon>
        <taxon>Desulfobulbales</taxon>
        <taxon>Desulfobulbaceae</taxon>
        <taxon>Desulfurivibrio</taxon>
    </lineage>
</organism>
<dbReference type="Proteomes" id="UP000885986">
    <property type="component" value="Unassembled WGS sequence"/>
</dbReference>
<feature type="domain" description="PilZ" evidence="1">
    <location>
        <begin position="5"/>
        <end position="102"/>
    </location>
</feature>
<dbReference type="GO" id="GO:0035438">
    <property type="term" value="F:cyclic-di-GMP binding"/>
    <property type="evidence" value="ECO:0007669"/>
    <property type="project" value="InterPro"/>
</dbReference>
<evidence type="ECO:0000313" key="2">
    <source>
        <dbReference type="EMBL" id="HET98100.1"/>
    </source>
</evidence>
<dbReference type="Pfam" id="PF07238">
    <property type="entry name" value="PilZ"/>
    <property type="match status" value="1"/>
</dbReference>
<protein>
    <submittedName>
        <fullName evidence="2">PilZ domain-containing protein</fullName>
    </submittedName>
</protein>
<dbReference type="AlphaFoldDB" id="A0A7C2TGL1"/>
<accession>A0A7C2TGL1</accession>
<gene>
    <name evidence="2" type="ORF">ENN98_05330</name>
</gene>